<dbReference type="InterPro" id="IPR007627">
    <property type="entry name" value="RNA_pol_sigma70_r2"/>
</dbReference>
<dbReference type="Pfam" id="PF04542">
    <property type="entry name" value="Sigma70_r2"/>
    <property type="match status" value="1"/>
</dbReference>
<dbReference type="GO" id="GO:0016987">
    <property type="term" value="F:sigma factor activity"/>
    <property type="evidence" value="ECO:0007669"/>
    <property type="project" value="UniProtKB-KW"/>
</dbReference>
<dbReference type="GO" id="GO:0006352">
    <property type="term" value="P:DNA-templated transcription initiation"/>
    <property type="evidence" value="ECO:0007669"/>
    <property type="project" value="InterPro"/>
</dbReference>
<dbReference type="GO" id="GO:0003677">
    <property type="term" value="F:DNA binding"/>
    <property type="evidence" value="ECO:0007669"/>
    <property type="project" value="InterPro"/>
</dbReference>
<comment type="caution">
    <text evidence="7">The sequence shown here is derived from an EMBL/GenBank/DDBJ whole genome shotgun (WGS) entry which is preliminary data.</text>
</comment>
<evidence type="ECO:0000256" key="3">
    <source>
        <dbReference type="ARBA" id="ARBA00023082"/>
    </source>
</evidence>
<dbReference type="Proteomes" id="UP000002171">
    <property type="component" value="Unassembled WGS sequence"/>
</dbReference>
<gene>
    <name evidence="7" type="ORF">MED92_13718</name>
</gene>
<keyword evidence="3" id="KW-0731">Sigma factor</keyword>
<dbReference type="PANTHER" id="PTHR43133">
    <property type="entry name" value="RNA POLYMERASE ECF-TYPE SIGMA FACTO"/>
    <property type="match status" value="1"/>
</dbReference>
<keyword evidence="4" id="KW-0804">Transcription</keyword>
<keyword evidence="2" id="KW-0805">Transcription regulation</keyword>
<dbReference type="EC" id="2.7.7.6" evidence="7"/>
<evidence type="ECO:0000256" key="4">
    <source>
        <dbReference type="ARBA" id="ARBA00023163"/>
    </source>
</evidence>
<dbReference type="Gene3D" id="1.10.10.10">
    <property type="entry name" value="Winged helix-like DNA-binding domain superfamily/Winged helix DNA-binding domain"/>
    <property type="match status" value="1"/>
</dbReference>
<evidence type="ECO:0000259" key="6">
    <source>
        <dbReference type="Pfam" id="PF08281"/>
    </source>
</evidence>
<dbReference type="InterPro" id="IPR013249">
    <property type="entry name" value="RNA_pol_sigma70_r4_t2"/>
</dbReference>
<dbReference type="OrthoDB" id="9783733at2"/>
<dbReference type="NCBIfam" id="NF006550">
    <property type="entry name" value="PRK09047.1"/>
    <property type="match status" value="1"/>
</dbReference>
<feature type="domain" description="RNA polymerase sigma factor 70 region 4 type 2" evidence="6">
    <location>
        <begin position="124"/>
        <end position="174"/>
    </location>
</feature>
<dbReference type="SUPFAM" id="SSF88659">
    <property type="entry name" value="Sigma3 and sigma4 domains of RNA polymerase sigma factors"/>
    <property type="match status" value="1"/>
</dbReference>
<proteinExistence type="inferred from homology"/>
<dbReference type="Gene3D" id="1.10.1740.10">
    <property type="match status" value="1"/>
</dbReference>
<dbReference type="GO" id="GO:0003899">
    <property type="term" value="F:DNA-directed RNA polymerase activity"/>
    <property type="evidence" value="ECO:0007669"/>
    <property type="project" value="UniProtKB-EC"/>
</dbReference>
<dbReference type="InterPro" id="IPR013325">
    <property type="entry name" value="RNA_pol_sigma_r2"/>
</dbReference>
<keyword evidence="7" id="KW-0808">Transferase</keyword>
<feature type="domain" description="RNA polymerase sigma-70 region 2" evidence="5">
    <location>
        <begin position="22"/>
        <end position="80"/>
    </location>
</feature>
<keyword evidence="7" id="KW-0548">Nucleotidyltransferase</keyword>
<accession>A0A7U8C3C0</accession>
<comment type="similarity">
    <text evidence="1">Belongs to the sigma-70 factor family. ECF subfamily.</text>
</comment>
<dbReference type="SUPFAM" id="SSF88946">
    <property type="entry name" value="Sigma2 domain of RNA polymerase sigma factors"/>
    <property type="match status" value="1"/>
</dbReference>
<dbReference type="PANTHER" id="PTHR43133:SF64">
    <property type="entry name" value="ECF SIGMA FACTOR"/>
    <property type="match status" value="1"/>
</dbReference>
<dbReference type="Pfam" id="PF08281">
    <property type="entry name" value="Sigma70_r4_2"/>
    <property type="match status" value="1"/>
</dbReference>
<dbReference type="InterPro" id="IPR036388">
    <property type="entry name" value="WH-like_DNA-bd_sf"/>
</dbReference>
<dbReference type="NCBIfam" id="TIGR02937">
    <property type="entry name" value="sigma70-ECF"/>
    <property type="match status" value="1"/>
</dbReference>
<dbReference type="InterPro" id="IPR039425">
    <property type="entry name" value="RNA_pol_sigma-70-like"/>
</dbReference>
<dbReference type="AlphaFoldDB" id="A0A7U8C3C0"/>
<evidence type="ECO:0000256" key="1">
    <source>
        <dbReference type="ARBA" id="ARBA00010641"/>
    </source>
</evidence>
<protein>
    <submittedName>
        <fullName evidence="7">RNA polymerase sigma-70 factor</fullName>
        <ecNumber evidence="7">2.7.7.6</ecNumber>
    </submittedName>
</protein>
<sequence>MPASGSVSVQSLDQFLAEVEGRAFQIARIATGCDQDALDIVQESMISLVTSYSDKCESNWKPLFYRILQNRITDFHRRKTLTGKIFAWIGLKKADEEDIDLLEQIADPNADMPELALSKDRFSDALIHALEQLPARQQQTFLLRIWEGLSVKETAEAMQCGEGSVKTHLSRATQTLRAHLEPHYFSGDHHES</sequence>
<evidence type="ECO:0000259" key="5">
    <source>
        <dbReference type="Pfam" id="PF04542"/>
    </source>
</evidence>
<reference evidence="7 8" key="1">
    <citation type="submission" date="2006-02" db="EMBL/GenBank/DDBJ databases">
        <authorList>
            <person name="Pinhassi J."/>
            <person name="Pedros-Alio C."/>
            <person name="Ferriera S."/>
            <person name="Johnson J."/>
            <person name="Kravitz S."/>
            <person name="Halpern A."/>
            <person name="Remington K."/>
            <person name="Beeson K."/>
            <person name="Tran B."/>
            <person name="Rogers Y.-H."/>
            <person name="Friedman R."/>
            <person name="Venter J.C."/>
        </authorList>
    </citation>
    <scope>NUCLEOTIDE SEQUENCE [LARGE SCALE GENOMIC DNA]</scope>
    <source>
        <strain evidence="7 8">MED92</strain>
    </source>
</reference>
<dbReference type="CDD" id="cd06171">
    <property type="entry name" value="Sigma70_r4"/>
    <property type="match status" value="1"/>
</dbReference>
<organism evidence="7 8">
    <name type="scientific">Neptuniibacter caesariensis</name>
    <dbReference type="NCBI Taxonomy" id="207954"/>
    <lineage>
        <taxon>Bacteria</taxon>
        <taxon>Pseudomonadati</taxon>
        <taxon>Pseudomonadota</taxon>
        <taxon>Gammaproteobacteria</taxon>
        <taxon>Oceanospirillales</taxon>
        <taxon>Oceanospirillaceae</taxon>
        <taxon>Neptuniibacter</taxon>
    </lineage>
</organism>
<keyword evidence="8" id="KW-1185">Reference proteome</keyword>
<dbReference type="InterPro" id="IPR013324">
    <property type="entry name" value="RNA_pol_sigma_r3/r4-like"/>
</dbReference>
<dbReference type="InterPro" id="IPR014284">
    <property type="entry name" value="RNA_pol_sigma-70_dom"/>
</dbReference>
<evidence type="ECO:0000256" key="2">
    <source>
        <dbReference type="ARBA" id="ARBA00023015"/>
    </source>
</evidence>
<evidence type="ECO:0000313" key="8">
    <source>
        <dbReference type="Proteomes" id="UP000002171"/>
    </source>
</evidence>
<dbReference type="EMBL" id="AAOW01000014">
    <property type="protein sequence ID" value="EAR60737.1"/>
    <property type="molecule type" value="Genomic_DNA"/>
</dbReference>
<name>A0A7U8C3C0_NEPCE</name>
<evidence type="ECO:0000313" key="7">
    <source>
        <dbReference type="EMBL" id="EAR60737.1"/>
    </source>
</evidence>